<reference evidence="2" key="1">
    <citation type="submission" date="2021-06" db="EMBL/GenBank/DDBJ databases">
        <title>Emergence of genetically related NDM-1-producing Providencia rettgeri strains in Argentina.</title>
        <authorList>
            <person name="Pasteran F."/>
            <person name="Meo A."/>
            <person name="Gomez S."/>
            <person name="Derdoy L."/>
            <person name="Albronoz E."/>
            <person name="Faccone D."/>
            <person name="Guerriero L."/>
            <person name="Archuby D."/>
            <person name="Tarzia A."/>
            <person name="Lopez M."/>
            <person name="Corso A."/>
        </authorList>
    </citation>
    <scope>NUCLEOTIDE SEQUENCE</scope>
    <source>
        <strain evidence="2">PreM15628</strain>
    </source>
</reference>
<feature type="domain" description="DJ-1/PfpI" evidence="1">
    <location>
        <begin position="12"/>
        <end position="129"/>
    </location>
</feature>
<name>A0AAJ4TGX5_PRORE</name>
<gene>
    <name evidence="2" type="ORF">KOF27_10230</name>
</gene>
<dbReference type="EMBL" id="CP076405">
    <property type="protein sequence ID" value="QWQ19038.2"/>
    <property type="molecule type" value="Genomic_DNA"/>
</dbReference>
<dbReference type="InterPro" id="IPR029062">
    <property type="entry name" value="Class_I_gatase-like"/>
</dbReference>
<proteinExistence type="predicted"/>
<dbReference type="Proteomes" id="UP000682358">
    <property type="component" value="Chromosome"/>
</dbReference>
<dbReference type="PANTHER" id="PTHR43130">
    <property type="entry name" value="ARAC-FAMILY TRANSCRIPTIONAL REGULATOR"/>
    <property type="match status" value="1"/>
</dbReference>
<dbReference type="SUPFAM" id="SSF52317">
    <property type="entry name" value="Class I glutamine amidotransferase-like"/>
    <property type="match status" value="1"/>
</dbReference>
<keyword evidence="2" id="KW-0456">Lyase</keyword>
<dbReference type="GO" id="GO:0016829">
    <property type="term" value="F:lyase activity"/>
    <property type="evidence" value="ECO:0007669"/>
    <property type="project" value="UniProtKB-KW"/>
</dbReference>
<evidence type="ECO:0000313" key="3">
    <source>
        <dbReference type="Proteomes" id="UP000682358"/>
    </source>
</evidence>
<evidence type="ECO:0000313" key="2">
    <source>
        <dbReference type="EMBL" id="QWQ19038.2"/>
    </source>
</evidence>
<protein>
    <submittedName>
        <fullName evidence="2">DJ-1/PfpI family protein</fullName>
        <ecNumber evidence="2">4.2.1.-</ecNumber>
    </submittedName>
</protein>
<accession>A0AAJ4TGX5</accession>
<dbReference type="CDD" id="cd03139">
    <property type="entry name" value="GATase1_PfpI_2"/>
    <property type="match status" value="1"/>
</dbReference>
<evidence type="ECO:0000259" key="1">
    <source>
        <dbReference type="Pfam" id="PF01965"/>
    </source>
</evidence>
<dbReference type="InterPro" id="IPR052158">
    <property type="entry name" value="INH-QAR"/>
</dbReference>
<dbReference type="EC" id="4.2.1.-" evidence="2"/>
<dbReference type="Gene3D" id="3.40.50.880">
    <property type="match status" value="1"/>
</dbReference>
<sequence length="216" mass="24555">MTTSEKNMSLNSIAIILFDNFETLDVMGPVEVFGSLKDCQIVFISPSGEPMRSSQGVTLNTLPIQTPCYQCILIPGGQGTRSLSKNDQYIQWVKKQAEFAETVISVCTGSALLAQTSLLNGFKATTNKLSYQWVTSLNNQVLWQPKARWFMIISFILHQALVQVLICHYRLFAIFMTKVLQVISHLKWNTYGIKMLNMIHSLSNHLRWFKVVFNIN</sequence>
<dbReference type="PANTHER" id="PTHR43130:SF15">
    <property type="entry name" value="THIJ_PFPI FAMILY PROTEIN (AFU_ORTHOLOGUE AFUA_5G14240)"/>
    <property type="match status" value="1"/>
</dbReference>
<dbReference type="Pfam" id="PF01965">
    <property type="entry name" value="DJ-1_PfpI"/>
    <property type="match status" value="1"/>
</dbReference>
<dbReference type="AlphaFoldDB" id="A0AAJ4TGX5"/>
<organism evidence="2 3">
    <name type="scientific">Providencia rettgeri</name>
    <dbReference type="NCBI Taxonomy" id="587"/>
    <lineage>
        <taxon>Bacteria</taxon>
        <taxon>Pseudomonadati</taxon>
        <taxon>Pseudomonadota</taxon>
        <taxon>Gammaproteobacteria</taxon>
        <taxon>Enterobacterales</taxon>
        <taxon>Morganellaceae</taxon>
        <taxon>Providencia</taxon>
    </lineage>
</organism>
<dbReference type="InterPro" id="IPR002818">
    <property type="entry name" value="DJ-1/PfpI"/>
</dbReference>